<feature type="region of interest" description="Disordered" evidence="1">
    <location>
        <begin position="277"/>
        <end position="297"/>
    </location>
</feature>
<organism evidence="2 3">
    <name type="scientific">Pigmentiphaga aceris</name>
    <dbReference type="NCBI Taxonomy" id="1940612"/>
    <lineage>
        <taxon>Bacteria</taxon>
        <taxon>Pseudomonadati</taxon>
        <taxon>Pseudomonadota</taxon>
        <taxon>Betaproteobacteria</taxon>
        <taxon>Burkholderiales</taxon>
        <taxon>Alcaligenaceae</taxon>
        <taxon>Pigmentiphaga</taxon>
    </lineage>
</organism>
<proteinExistence type="predicted"/>
<dbReference type="RefSeq" id="WP_148813509.1">
    <property type="nucleotide sequence ID" value="NZ_CP043046.1"/>
</dbReference>
<dbReference type="AlphaFoldDB" id="A0A5C0ATC1"/>
<dbReference type="Proteomes" id="UP000325161">
    <property type="component" value="Chromosome"/>
</dbReference>
<reference evidence="2 3" key="1">
    <citation type="submission" date="2019-08" db="EMBL/GenBank/DDBJ databases">
        <title>Amphibian skin-associated Pigmentiphaga: genome sequence and occurrence across geography and hosts.</title>
        <authorList>
            <person name="Bletz M.C."/>
            <person name="Bunk B."/>
            <person name="Sproeer C."/>
            <person name="Biwer P."/>
            <person name="Reiter S."/>
            <person name="Rabemananjara F.C.E."/>
            <person name="Schulz S."/>
            <person name="Overmann J."/>
            <person name="Vences M."/>
        </authorList>
    </citation>
    <scope>NUCLEOTIDE SEQUENCE [LARGE SCALE GENOMIC DNA]</scope>
    <source>
        <strain evidence="2 3">Mada1488</strain>
    </source>
</reference>
<dbReference type="KEGG" id="pacr:FXN63_05490"/>
<name>A0A5C0ATC1_9BURK</name>
<accession>A0A5C0ATC1</accession>
<keyword evidence="3" id="KW-1185">Reference proteome</keyword>
<protein>
    <submittedName>
        <fullName evidence="2">Uncharacterized protein</fullName>
    </submittedName>
</protein>
<evidence type="ECO:0000313" key="3">
    <source>
        <dbReference type="Proteomes" id="UP000325161"/>
    </source>
</evidence>
<dbReference type="OrthoDB" id="8664907at2"/>
<evidence type="ECO:0000256" key="1">
    <source>
        <dbReference type="SAM" id="MobiDB-lite"/>
    </source>
</evidence>
<sequence length="399" mass="43471">MVLPTPLLDRLWADAVILPAHHEAAIARLQGSGAGSEPYANLGEALFWLLEQGILSNGDIEVMGNLAQPQAAFPTNATRRQALVEFDSMLQRLATSYDKAHRRAFWQAVLPGPKWLWAVLGVAIVAGGLWYVLPPSQPPACNDAAVAKQLKVGLFQATIRQQTANPLLSAQTPAPNMLLAELRDVRELGYIVAERARACEASVQMGSQSRSMAYVVSLTESGATQLSAGDDRLTRARFGLVKDGKLPELGMPIGQADLQRALSDGVKKIQAQAGLRGPRSAARVQEREGQHKNAQNAGERADTVIQVLPLGNCEAGQGGHYRCPVMMQYRDHLLAAIGRSERQILEGDFDFVREGDAWRVADVFPQQYRDATMRGRVGEIAGDEAAEKLKQIQDRRTTP</sequence>
<evidence type="ECO:0000313" key="2">
    <source>
        <dbReference type="EMBL" id="QEI05355.1"/>
    </source>
</evidence>
<gene>
    <name evidence="2" type="ORF">FXN63_05490</name>
</gene>
<dbReference type="EMBL" id="CP043046">
    <property type="protein sequence ID" value="QEI05355.1"/>
    <property type="molecule type" value="Genomic_DNA"/>
</dbReference>